<protein>
    <submittedName>
        <fullName evidence="1">Uncharacterized protein</fullName>
    </submittedName>
</protein>
<gene>
    <name evidence="1" type="ORF">IJ22_07600</name>
</gene>
<dbReference type="PATRIC" id="fig|162209.4.peg.809"/>
<sequence length="50" mass="5724">MKPSPIEVLLTDKLRLLPLPDQEQLPLVGLFQPEKSGHLSKRPMKIRTSF</sequence>
<reference evidence="1 2" key="2">
    <citation type="journal article" date="2016" name="Genome Announc.">
        <title>Complete Genome Sequences of Two Interactive Moderate Thermophiles, Paenibacillus napthalenovorans 32O-Y and Paenibacillus sp. 32O-W.</title>
        <authorList>
            <person name="Butler R.R.III."/>
            <person name="Wang J."/>
            <person name="Stark B.C."/>
            <person name="Pombert J.F."/>
        </authorList>
    </citation>
    <scope>NUCLEOTIDE SEQUENCE [LARGE SCALE GENOMIC DNA]</scope>
    <source>
        <strain evidence="1 2">32O-Y</strain>
    </source>
</reference>
<evidence type="ECO:0000313" key="2">
    <source>
        <dbReference type="Proteomes" id="UP000061660"/>
    </source>
</evidence>
<dbReference type="RefSeq" id="WP_160327341.1">
    <property type="nucleotide sequence ID" value="NZ_CP013652.1"/>
</dbReference>
<keyword evidence="2" id="KW-1185">Reference proteome</keyword>
<evidence type="ECO:0000313" key="1">
    <source>
        <dbReference type="EMBL" id="ALS21144.1"/>
    </source>
</evidence>
<reference evidence="2" key="1">
    <citation type="submission" date="2015-12" db="EMBL/GenBank/DDBJ databases">
        <title>Complete genome sequences of two moderately thermophilic Paenibacillus species.</title>
        <authorList>
            <person name="Butler R.III."/>
            <person name="Wang J."/>
            <person name="Stark B.C."/>
            <person name="Pombert J.-F."/>
        </authorList>
    </citation>
    <scope>NUCLEOTIDE SEQUENCE [LARGE SCALE GENOMIC DNA]</scope>
    <source>
        <strain evidence="2">32O-Y</strain>
    </source>
</reference>
<organism evidence="1 2">
    <name type="scientific">Paenibacillus naphthalenovorans</name>
    <dbReference type="NCBI Taxonomy" id="162209"/>
    <lineage>
        <taxon>Bacteria</taxon>
        <taxon>Bacillati</taxon>
        <taxon>Bacillota</taxon>
        <taxon>Bacilli</taxon>
        <taxon>Bacillales</taxon>
        <taxon>Paenibacillaceae</taxon>
        <taxon>Paenibacillus</taxon>
    </lineage>
</organism>
<dbReference type="EMBL" id="CP013652">
    <property type="protein sequence ID" value="ALS21144.1"/>
    <property type="molecule type" value="Genomic_DNA"/>
</dbReference>
<name>A0A0U2U488_9BACL</name>
<dbReference type="KEGG" id="pnp:IJ22_07600"/>
<dbReference type="Proteomes" id="UP000061660">
    <property type="component" value="Chromosome"/>
</dbReference>
<dbReference type="AlphaFoldDB" id="A0A0U2U488"/>
<accession>A0A0U2U488</accession>
<proteinExistence type="predicted"/>
<dbReference type="STRING" id="162209.IJ22_07600"/>